<dbReference type="EMBL" id="AYYN01000140">
    <property type="protein sequence ID" value="KRM73742.1"/>
    <property type="molecule type" value="Genomic_DNA"/>
</dbReference>
<comment type="caution">
    <text evidence="2">The sequence shown here is derived from an EMBL/GenBank/DDBJ whole genome shotgun (WGS) entry which is preliminary data.</text>
</comment>
<dbReference type="PATRIC" id="fig|1423772.3.peg.1094"/>
<evidence type="ECO:0000313" key="3">
    <source>
        <dbReference type="Proteomes" id="UP000051612"/>
    </source>
</evidence>
<protein>
    <submittedName>
        <fullName evidence="2">Uncharacterized protein</fullName>
    </submittedName>
</protein>
<sequence length="100" mass="11699">MNNTEKTIKKQENSFNSLTEQLSKVKDLTNDLEELEYNLSAISVLLGDKLESLQRGVIKKYDLPAMLERELPLTLYLSNELYTKRNELRKLLDELLKIVR</sequence>
<dbReference type="RefSeq" id="WP_056959656.1">
    <property type="nucleotide sequence ID" value="NZ_AYYN01000140.1"/>
</dbReference>
<gene>
    <name evidence="2" type="ORF">FC48_GL001018</name>
</gene>
<dbReference type="Proteomes" id="UP000051612">
    <property type="component" value="Unassembled WGS sequence"/>
</dbReference>
<feature type="coiled-coil region" evidence="1">
    <location>
        <begin position="1"/>
        <end position="45"/>
    </location>
</feature>
<reference evidence="2 3" key="1">
    <citation type="journal article" date="2015" name="Genome Announc.">
        <title>Expanding the biotechnology potential of lactobacilli through comparative genomics of 213 strains and associated genera.</title>
        <authorList>
            <person name="Sun Z."/>
            <person name="Harris H.M."/>
            <person name="McCann A."/>
            <person name="Guo C."/>
            <person name="Argimon S."/>
            <person name="Zhang W."/>
            <person name="Yang X."/>
            <person name="Jeffery I.B."/>
            <person name="Cooney J.C."/>
            <person name="Kagawa T.F."/>
            <person name="Liu W."/>
            <person name="Song Y."/>
            <person name="Salvetti E."/>
            <person name="Wrobel A."/>
            <person name="Rasinkangas P."/>
            <person name="Parkhill J."/>
            <person name="Rea M.C."/>
            <person name="O'Sullivan O."/>
            <person name="Ritari J."/>
            <person name="Douillard F.P."/>
            <person name="Paul Ross R."/>
            <person name="Yang R."/>
            <person name="Briner A.E."/>
            <person name="Felis G.E."/>
            <person name="de Vos W.M."/>
            <person name="Barrangou R."/>
            <person name="Klaenhammer T.R."/>
            <person name="Caufield P.W."/>
            <person name="Cui Y."/>
            <person name="Zhang H."/>
            <person name="O'Toole P.W."/>
        </authorList>
    </citation>
    <scope>NUCLEOTIDE SEQUENCE [LARGE SCALE GENOMIC DNA]</scope>
    <source>
        <strain evidence="2 3">DSM 20452</strain>
    </source>
</reference>
<evidence type="ECO:0000313" key="2">
    <source>
        <dbReference type="EMBL" id="KRM73742.1"/>
    </source>
</evidence>
<organism evidence="2 3">
    <name type="scientific">Ligilactobacillus murinus DSM 20452 = NBRC 14221</name>
    <dbReference type="NCBI Taxonomy" id="1423772"/>
    <lineage>
        <taxon>Bacteria</taxon>
        <taxon>Bacillati</taxon>
        <taxon>Bacillota</taxon>
        <taxon>Bacilli</taxon>
        <taxon>Lactobacillales</taxon>
        <taxon>Lactobacillaceae</taxon>
        <taxon>Ligilactobacillus</taxon>
    </lineage>
</organism>
<accession>A0A0R2B2E0</accession>
<evidence type="ECO:0000256" key="1">
    <source>
        <dbReference type="SAM" id="Coils"/>
    </source>
</evidence>
<keyword evidence="1" id="KW-0175">Coiled coil</keyword>
<proteinExistence type="predicted"/>
<dbReference type="AlphaFoldDB" id="A0A0R2B2E0"/>
<name>A0A0R2B2E0_9LACO</name>